<keyword evidence="2" id="KW-1185">Reference proteome</keyword>
<gene>
    <name evidence="1" type="ORF">J2X78_003171</name>
</gene>
<protein>
    <submittedName>
        <fullName evidence="1">Uncharacterized protein</fullName>
    </submittedName>
</protein>
<evidence type="ECO:0000313" key="2">
    <source>
        <dbReference type="Proteomes" id="UP001246858"/>
    </source>
</evidence>
<proteinExistence type="predicted"/>
<name>A0ACC6KZM5_9SPHI</name>
<accession>A0ACC6KZM5</accession>
<organism evidence="1 2">
    <name type="scientific">Pedobacter africanus</name>
    <dbReference type="NCBI Taxonomy" id="151894"/>
    <lineage>
        <taxon>Bacteria</taxon>
        <taxon>Pseudomonadati</taxon>
        <taxon>Bacteroidota</taxon>
        <taxon>Sphingobacteriia</taxon>
        <taxon>Sphingobacteriales</taxon>
        <taxon>Sphingobacteriaceae</taxon>
        <taxon>Pedobacter</taxon>
    </lineage>
</organism>
<dbReference type="Proteomes" id="UP001246858">
    <property type="component" value="Unassembled WGS sequence"/>
</dbReference>
<reference evidence="1" key="1">
    <citation type="submission" date="2023-07" db="EMBL/GenBank/DDBJ databases">
        <title>Sorghum-associated microbial communities from plants grown in Nebraska, USA.</title>
        <authorList>
            <person name="Schachtman D."/>
        </authorList>
    </citation>
    <scope>NUCLEOTIDE SEQUENCE</scope>
    <source>
        <strain evidence="1">2697</strain>
    </source>
</reference>
<comment type="caution">
    <text evidence="1">The sequence shown here is derived from an EMBL/GenBank/DDBJ whole genome shotgun (WGS) entry which is preliminary data.</text>
</comment>
<sequence length="214" mass="25593">MKESLKFLMHEDAPKLFSKIDYALKNGMHIQDHRYQAQLFGFINESFQSLKLYYEEYFGIVLDQGGETVEKYFFIDFMAQSRGGIPEDNRYFLPNEFVIVGFLLYKIIYIDGYIELNTVRRFQQMVRLDYEELKPGIYRTLAKARRDKNTRMDDERVDKIIADAMDEFHKIGWVVFEGEIFDVMPSFQRLVKVYGDYINDIELWLTEEKDEKLS</sequence>
<dbReference type="EMBL" id="JAVDTF010000003">
    <property type="protein sequence ID" value="MDR6784597.1"/>
    <property type="molecule type" value="Genomic_DNA"/>
</dbReference>
<evidence type="ECO:0000313" key="1">
    <source>
        <dbReference type="EMBL" id="MDR6784597.1"/>
    </source>
</evidence>